<dbReference type="RefSeq" id="WP_086597235.1">
    <property type="nucleotide sequence ID" value="NZ_MTSE01000039.1"/>
</dbReference>
<dbReference type="AlphaFoldDB" id="A0A243W5V0"/>
<name>A0A243W5V0_9BACT</name>
<dbReference type="SUPFAM" id="SSF55874">
    <property type="entry name" value="ATPase domain of HSP90 chaperone/DNA topoisomerase II/histidine kinase"/>
    <property type="match status" value="1"/>
</dbReference>
<evidence type="ECO:0008006" key="3">
    <source>
        <dbReference type="Google" id="ProtNLM"/>
    </source>
</evidence>
<dbReference type="NCBIfam" id="NF047352">
    <property type="entry name" value="P_loop_sacsin"/>
    <property type="match status" value="1"/>
</dbReference>
<protein>
    <recommendedName>
        <fullName evidence="3">Protein NO VEIN C-terminal domain-containing protein</fullName>
    </recommendedName>
</protein>
<evidence type="ECO:0000313" key="2">
    <source>
        <dbReference type="Proteomes" id="UP000194873"/>
    </source>
</evidence>
<comment type="caution">
    <text evidence="1">The sequence shown here is derived from an EMBL/GenBank/DDBJ whole genome shotgun (WGS) entry which is preliminary data.</text>
</comment>
<dbReference type="InterPro" id="IPR036890">
    <property type="entry name" value="HATPase_C_sf"/>
</dbReference>
<dbReference type="OrthoDB" id="1062081at2"/>
<keyword evidence="2" id="KW-1185">Reference proteome</keyword>
<organism evidence="1 2">
    <name type="scientific">Hymenobacter crusticola</name>
    <dbReference type="NCBI Taxonomy" id="1770526"/>
    <lineage>
        <taxon>Bacteria</taxon>
        <taxon>Pseudomonadati</taxon>
        <taxon>Bacteroidota</taxon>
        <taxon>Cytophagia</taxon>
        <taxon>Cytophagales</taxon>
        <taxon>Hymenobacteraceae</taxon>
        <taxon>Hymenobacter</taxon>
    </lineage>
</organism>
<sequence>MAFEGFEEDFEQEDKEQQAVAAAKRIIQIIKEAREKPEQSQRRWIWELMQNAKDERPDTGVLIRVERTTDRLTFAHNGRPFQLKHQISLIKGSSSKSVGTPDQGITGKFGTGFISTHILSKQVEVGGIVAHKGAYGQFKLTLDRTGETPKELVQKMLALEAEAKALPHTSGFTVLENYTLGRLPHDTTFSYILESERQQEAAEYGLKDLVHTLPYTLVNLYNQIGQVEIRDSLNGIEKVYQCTLLELSAGLVKAYQVTITDSDPTRNLVRTILQYDAGAIKLLAEVEETEEGTYALKEATAPMPLLYWDFPLIGTEDFYFPFVLNGQPFHPTQPRDGLELNAAEEHTVIHNRRLLEEAQQAALAFSEWLLEKKTRNTYFLATTHLPAPLLAGKDAQNAREWYRALQEQWRAKLLDLKLVETEVGESVQLRKARIPRLDAAHATRKDHEALWNLAAPLLGLGVVPRRDLLKKWLDVLGSGEEAKSWQMNLWVSQSDLLEEVAKATNLEGLLVAETMEDRLAWLNQLYALVIEHKGLELLNKHAVIPNHQGDFCLLSKLRQEDKDDQVPSPVLDILALAGRDWRPTQIHAQIMLPLLPQDQVRGLKKASDELREVLNKDLTARVHGVLSPGFFRHWGRQVAQQILAAILRLEGPGSDAKSFKSQLLPLAQVLLKLDQPAQPVVRLGEFDFKPATYLMVLLINQNLSAAATLKGLTTELGYEGKQQAVRWLDTYLTLLAGSKEYGDLLNEGALVPNRLDELKPWNTLLDYGSVTQPLDLELLHILAALDPSKNKLPVLVGDGIAIKRGDPYVYTFEQLGKEFIPLLEEVQRKGTYRDHTTSLSDFVKWCSKKPELAKAYLRDLLDAGINHRVSYMLMELNGGTGYIMELAKKPDALPGLMEIVDSGVDVDQLVAISKTGVNMDQLLAIAHLAADDTALMERFLSLDKQRKDDFANFRHMQRIGAAMEKVFRAALEQAGVTAEVDREKDEAKAEIRYKGIGSYDFAIVNSSEPQKRFYIELKSYLKMDNPQPIRMAVSQAREAATGTVPFALCVVGREGSSDHVSIEDIEANLLYVKGLAIHLYPIVQEITELERLQQQSNDVWLDVPDITASKVRLSHAFIRRKPSTFSDLIKDITIALH</sequence>
<gene>
    <name evidence="1" type="ORF">BXP70_27060</name>
</gene>
<dbReference type="Proteomes" id="UP000194873">
    <property type="component" value="Unassembled WGS sequence"/>
</dbReference>
<dbReference type="EMBL" id="MTSE01000039">
    <property type="protein sequence ID" value="OUJ69074.1"/>
    <property type="molecule type" value="Genomic_DNA"/>
</dbReference>
<accession>A0A243W5V0</accession>
<proteinExistence type="predicted"/>
<reference evidence="1 2" key="1">
    <citation type="submission" date="2017-01" db="EMBL/GenBank/DDBJ databases">
        <title>A new Hymenobacter.</title>
        <authorList>
            <person name="Liang Y."/>
            <person name="Feng F."/>
        </authorList>
    </citation>
    <scope>NUCLEOTIDE SEQUENCE [LARGE SCALE GENOMIC DNA]</scope>
    <source>
        <strain evidence="1">MIMBbqt21</strain>
    </source>
</reference>
<evidence type="ECO:0000313" key="1">
    <source>
        <dbReference type="EMBL" id="OUJ69074.1"/>
    </source>
</evidence>